<dbReference type="PANTHER" id="PTHR21454">
    <property type="entry name" value="DPH3 HOMOLOG-RELATED"/>
    <property type="match status" value="1"/>
</dbReference>
<evidence type="ECO:0000256" key="4">
    <source>
        <dbReference type="ARBA" id="ARBA00005156"/>
    </source>
</evidence>
<evidence type="ECO:0000256" key="2">
    <source>
        <dbReference type="ARBA" id="ARBA00004123"/>
    </source>
</evidence>
<dbReference type="Pfam" id="PF00226">
    <property type="entry name" value="DnaJ"/>
    <property type="match status" value="1"/>
</dbReference>
<comment type="pathway">
    <text evidence="4">Protein modification; peptidyl-diphthamide biosynthesis.</text>
</comment>
<evidence type="ECO:0000259" key="12">
    <source>
        <dbReference type="PROSITE" id="PS50076"/>
    </source>
</evidence>
<protein>
    <recommendedName>
        <fullName evidence="6">Diphthamide biosynthesis protein 4</fullName>
    </recommendedName>
</protein>
<proteinExistence type="inferred from homology"/>
<evidence type="ECO:0000256" key="7">
    <source>
        <dbReference type="ARBA" id="ARBA00022490"/>
    </source>
</evidence>
<accession>A0ABR3Z7Z9</accession>
<dbReference type="InterPro" id="IPR044248">
    <property type="entry name" value="DPH3/4-like"/>
</dbReference>
<dbReference type="CDD" id="cd06257">
    <property type="entry name" value="DnaJ"/>
    <property type="match status" value="1"/>
</dbReference>
<comment type="subcellular location">
    <subcellularLocation>
        <location evidence="3">Cytoplasm</location>
    </subcellularLocation>
    <subcellularLocation>
        <location evidence="2">Nucleus</location>
    </subcellularLocation>
</comment>
<evidence type="ECO:0000256" key="8">
    <source>
        <dbReference type="ARBA" id="ARBA00022723"/>
    </source>
</evidence>
<dbReference type="Proteomes" id="UP001583280">
    <property type="component" value="Unassembled WGS sequence"/>
</dbReference>
<evidence type="ECO:0000313" key="14">
    <source>
        <dbReference type="EMBL" id="KAL1896201.1"/>
    </source>
</evidence>
<dbReference type="PANTHER" id="PTHR21454:SF46">
    <property type="entry name" value="DIPHTHAMIDE BIOSYNTHESIS PROTEIN 4"/>
    <property type="match status" value="1"/>
</dbReference>
<evidence type="ECO:0000256" key="1">
    <source>
        <dbReference type="ARBA" id="ARBA00003474"/>
    </source>
</evidence>
<dbReference type="InterPro" id="IPR036869">
    <property type="entry name" value="J_dom_sf"/>
</dbReference>
<keyword evidence="7" id="KW-0963">Cytoplasm</keyword>
<evidence type="ECO:0000259" key="13">
    <source>
        <dbReference type="PROSITE" id="PS51074"/>
    </source>
</evidence>
<dbReference type="InterPro" id="IPR036671">
    <property type="entry name" value="DPH_MB_sf"/>
</dbReference>
<dbReference type="PROSITE" id="PS50076">
    <property type="entry name" value="DNAJ_2"/>
    <property type="match status" value="1"/>
</dbReference>
<evidence type="ECO:0000256" key="6">
    <source>
        <dbReference type="ARBA" id="ARBA00021797"/>
    </source>
</evidence>
<comment type="function">
    <text evidence="1">Required for the first step of diphthamide biosynthesis, the transfer of 3-amino-3-carboxypropyl from S-adenosyl-L-methionine to a histidine residue. Diphthamide is a post-translational modification of histidine which occurs in elongation factor 2.</text>
</comment>
<evidence type="ECO:0000256" key="11">
    <source>
        <dbReference type="ARBA" id="ARBA00023242"/>
    </source>
</evidence>
<dbReference type="SMART" id="SM00271">
    <property type="entry name" value="DnaJ"/>
    <property type="match status" value="1"/>
</dbReference>
<evidence type="ECO:0000313" key="15">
    <source>
        <dbReference type="Proteomes" id="UP001583280"/>
    </source>
</evidence>
<sequence>MGEPTYYEILGISQSLLSSQEDISCILKRAYHRALLQNHPDKVTSSASASASPSTSTPVKLFTIDEISTAYKQLSTSSLKVAYDKALLTAPTSRPQRRDSFQTAETVDLDDLAFDTATETWSLSCRCGNDRGFSFGEKDLEDAGDSGELLVGCLDCSLWLKVHFVVVEDD</sequence>
<comment type="similarity">
    <text evidence="5">Belongs to the DPH4 family.</text>
</comment>
<feature type="domain" description="DPH-type MB" evidence="13">
    <location>
        <begin position="103"/>
        <end position="165"/>
    </location>
</feature>
<keyword evidence="15" id="KW-1185">Reference proteome</keyword>
<dbReference type="Gene3D" id="3.10.660.10">
    <property type="entry name" value="DPH Zinc finger"/>
    <property type="match status" value="1"/>
</dbReference>
<keyword evidence="11" id="KW-0539">Nucleus</keyword>
<comment type="caution">
    <text evidence="14">The sequence shown here is derived from an EMBL/GenBank/DDBJ whole genome shotgun (WGS) entry which is preliminary data.</text>
</comment>
<dbReference type="InterPro" id="IPR007872">
    <property type="entry name" value="DPH_MB_dom"/>
</dbReference>
<reference evidence="14 15" key="1">
    <citation type="journal article" date="2024" name="IMA Fungus">
        <title>IMA Genome - F19 : A genome assembly and annotation guide to empower mycologists, including annotated draft genome sequences of Ceratocystis pirilliformis, Diaporthe australafricana, Fusarium ophioides, Paecilomyces lecythidis, and Sporothrix stenoceras.</title>
        <authorList>
            <person name="Aylward J."/>
            <person name="Wilson A.M."/>
            <person name="Visagie C.M."/>
            <person name="Spraker J."/>
            <person name="Barnes I."/>
            <person name="Buitendag C."/>
            <person name="Ceriani C."/>
            <person name="Del Mar Angel L."/>
            <person name="du Plessis D."/>
            <person name="Fuchs T."/>
            <person name="Gasser K."/>
            <person name="Kramer D."/>
            <person name="Li W."/>
            <person name="Munsamy K."/>
            <person name="Piso A."/>
            <person name="Price J.L."/>
            <person name="Sonnekus B."/>
            <person name="Thomas C."/>
            <person name="van der Nest A."/>
            <person name="van Dijk A."/>
            <person name="van Heerden A."/>
            <person name="van Vuuren N."/>
            <person name="Yilmaz N."/>
            <person name="Duong T.A."/>
            <person name="van der Merwe N.A."/>
            <person name="Wingfield M.J."/>
            <person name="Wingfield B.D."/>
        </authorList>
    </citation>
    <scope>NUCLEOTIDE SEQUENCE [LARGE SCALE GENOMIC DNA]</scope>
    <source>
        <strain evidence="14 15">CMW 12675</strain>
    </source>
</reference>
<evidence type="ECO:0000256" key="9">
    <source>
        <dbReference type="ARBA" id="ARBA00022833"/>
    </source>
</evidence>
<dbReference type="SUPFAM" id="SSF144217">
    <property type="entry name" value="CSL zinc finger"/>
    <property type="match status" value="1"/>
</dbReference>
<keyword evidence="9" id="KW-0862">Zinc</keyword>
<dbReference type="PROSITE" id="PS51074">
    <property type="entry name" value="DPH_MB"/>
    <property type="match status" value="1"/>
</dbReference>
<dbReference type="EMBL" id="JAWDJO010000062">
    <property type="protein sequence ID" value="KAL1896201.1"/>
    <property type="molecule type" value="Genomic_DNA"/>
</dbReference>
<dbReference type="Pfam" id="PF05207">
    <property type="entry name" value="Zn_ribbon_CSL"/>
    <property type="match status" value="1"/>
</dbReference>
<gene>
    <name evidence="14" type="primary">DPH4</name>
    <name evidence="14" type="ORF">Cpir12675_002908</name>
</gene>
<feature type="domain" description="J" evidence="12">
    <location>
        <begin position="5"/>
        <end position="87"/>
    </location>
</feature>
<dbReference type="Gene3D" id="1.10.287.110">
    <property type="entry name" value="DnaJ domain"/>
    <property type="match status" value="1"/>
</dbReference>
<organism evidence="14 15">
    <name type="scientific">Ceratocystis pirilliformis</name>
    <dbReference type="NCBI Taxonomy" id="259994"/>
    <lineage>
        <taxon>Eukaryota</taxon>
        <taxon>Fungi</taxon>
        <taxon>Dikarya</taxon>
        <taxon>Ascomycota</taxon>
        <taxon>Pezizomycotina</taxon>
        <taxon>Sordariomycetes</taxon>
        <taxon>Hypocreomycetidae</taxon>
        <taxon>Microascales</taxon>
        <taxon>Ceratocystidaceae</taxon>
        <taxon>Ceratocystis</taxon>
    </lineage>
</organism>
<keyword evidence="8" id="KW-0479">Metal-binding</keyword>
<keyword evidence="10" id="KW-0408">Iron</keyword>
<name>A0ABR3Z7Z9_9PEZI</name>
<dbReference type="InterPro" id="IPR001623">
    <property type="entry name" value="DnaJ_domain"/>
</dbReference>
<dbReference type="SUPFAM" id="SSF46565">
    <property type="entry name" value="Chaperone J-domain"/>
    <property type="match status" value="1"/>
</dbReference>
<evidence type="ECO:0000256" key="3">
    <source>
        <dbReference type="ARBA" id="ARBA00004496"/>
    </source>
</evidence>
<evidence type="ECO:0000256" key="5">
    <source>
        <dbReference type="ARBA" id="ARBA00006169"/>
    </source>
</evidence>
<evidence type="ECO:0000256" key="10">
    <source>
        <dbReference type="ARBA" id="ARBA00023004"/>
    </source>
</evidence>